<dbReference type="EMBL" id="JAPHNI010000934">
    <property type="protein sequence ID" value="KAJ8107415.1"/>
    <property type="molecule type" value="Genomic_DNA"/>
</dbReference>
<evidence type="ECO:0000313" key="1">
    <source>
        <dbReference type="EMBL" id="KAJ8107415.1"/>
    </source>
</evidence>
<reference evidence="1" key="1">
    <citation type="submission" date="2022-11" db="EMBL/GenBank/DDBJ databases">
        <title>Genome Sequence of Boeremia exigua.</title>
        <authorList>
            <person name="Buettner E."/>
        </authorList>
    </citation>
    <scope>NUCLEOTIDE SEQUENCE</scope>
    <source>
        <strain evidence="1">CU02</strain>
    </source>
</reference>
<accession>A0ACC2HX18</accession>
<comment type="caution">
    <text evidence="1">The sequence shown here is derived from an EMBL/GenBank/DDBJ whole genome shotgun (WGS) entry which is preliminary data.</text>
</comment>
<evidence type="ECO:0000313" key="2">
    <source>
        <dbReference type="Proteomes" id="UP001153331"/>
    </source>
</evidence>
<keyword evidence="2" id="KW-1185">Reference proteome</keyword>
<name>A0ACC2HX18_9PLEO</name>
<protein>
    <submittedName>
        <fullName evidence="1">Uncharacterized protein</fullName>
    </submittedName>
</protein>
<dbReference type="Proteomes" id="UP001153331">
    <property type="component" value="Unassembled WGS sequence"/>
</dbReference>
<sequence>MDISTFSTEALQQELRNRQDRLDALAEQRRSALPAPTEIEEDGDDSLFVPERSSRTASVDTLQSREQSTHLRGGPWQEAIGRKRRRSPSSDFMDEFTIARTSRDKAQGNEGLCRTTINVNAISAGRGMLADQREEEDRQLAERLQAQEDHLAVLMEEQLTNEYLGTKSHPVDLSRSFLTPKTSAARRLADQGRVSKPISRPSSYSRESLDAAMARQLEQEEQQALEERLHQAAARTHNCAVCSEATPIVDLPSLLSCVHKAEPTAGTK</sequence>
<organism evidence="1 2">
    <name type="scientific">Boeremia exigua</name>
    <dbReference type="NCBI Taxonomy" id="749465"/>
    <lineage>
        <taxon>Eukaryota</taxon>
        <taxon>Fungi</taxon>
        <taxon>Dikarya</taxon>
        <taxon>Ascomycota</taxon>
        <taxon>Pezizomycotina</taxon>
        <taxon>Dothideomycetes</taxon>
        <taxon>Pleosporomycetidae</taxon>
        <taxon>Pleosporales</taxon>
        <taxon>Pleosporineae</taxon>
        <taxon>Didymellaceae</taxon>
        <taxon>Boeremia</taxon>
    </lineage>
</organism>
<gene>
    <name evidence="1" type="ORF">OPT61_g8882</name>
</gene>
<proteinExistence type="predicted"/>